<feature type="non-terminal residue" evidence="8">
    <location>
        <position position="462"/>
    </location>
</feature>
<comment type="caution">
    <text evidence="8">The sequence shown here is derived from an EMBL/GenBank/DDBJ whole genome shotgun (WGS) entry which is preliminary data.</text>
</comment>
<keyword evidence="9" id="KW-1185">Reference proteome</keyword>
<evidence type="ECO:0000313" key="8">
    <source>
        <dbReference type="EMBL" id="KAK7460338.1"/>
    </source>
</evidence>
<sequence length="462" mass="50470">GPSDDTLAILGPPVLVTDGSIQLTLTCQASDVNPPDLRYTWFGTGVVCDGGNTGSTCSFRPQPLWDDGKDVTCRATNDAGQSVVTASAVFRLNLTYYASVTLFTINDSRNTLVANASDDVAATLRCEAAGQPTPDLKLTLEGKELLNVTRNTSSGFAGISHMIPRLTCPDMGTYACTADNGFKDRESREVVVYCAPKLSHPNEDPPELTDKGLAIILVANPVPDTFIWENQQHDVGNFTDDVTEMFTARCLILGIGLPVLLAVVILIIYFWRRRIQQNRRYEKPRPRDTNENPYDEVLTVEGNQQTDRQRHTYVNSSEPARASGLHYIDATNSQQAPDDKDPTFFFLDDWGHKNGLSAKTVDILRCEEVTTPHALSMLTTEDIKSLCLKLGQRKLLERAVGLLAERLTTTHHSDGSAGKTPETCTGAVSDDITSVVQDGLHKQSSTEADIAIITQTSTSYDG</sequence>
<evidence type="ECO:0000256" key="1">
    <source>
        <dbReference type="ARBA" id="ARBA00004479"/>
    </source>
</evidence>
<dbReference type="InterPro" id="IPR013783">
    <property type="entry name" value="Ig-like_fold"/>
</dbReference>
<keyword evidence="6" id="KW-1133">Transmembrane helix</keyword>
<organism evidence="8 9">
    <name type="scientific">Batillaria attramentaria</name>
    <dbReference type="NCBI Taxonomy" id="370345"/>
    <lineage>
        <taxon>Eukaryota</taxon>
        <taxon>Metazoa</taxon>
        <taxon>Spiralia</taxon>
        <taxon>Lophotrochozoa</taxon>
        <taxon>Mollusca</taxon>
        <taxon>Gastropoda</taxon>
        <taxon>Caenogastropoda</taxon>
        <taxon>Sorbeoconcha</taxon>
        <taxon>Cerithioidea</taxon>
        <taxon>Batillariidae</taxon>
        <taxon>Batillaria</taxon>
    </lineage>
</organism>
<proteinExistence type="predicted"/>
<dbReference type="CDD" id="cd00096">
    <property type="entry name" value="Ig"/>
    <property type="match status" value="1"/>
</dbReference>
<dbReference type="Gene3D" id="2.60.40.10">
    <property type="entry name" value="Immunoglobulins"/>
    <property type="match status" value="2"/>
</dbReference>
<dbReference type="PANTHER" id="PTHR11640">
    <property type="entry name" value="NEPHRIN"/>
    <property type="match status" value="1"/>
</dbReference>
<evidence type="ECO:0000256" key="3">
    <source>
        <dbReference type="ARBA" id="ARBA00023157"/>
    </source>
</evidence>
<comment type="subcellular location">
    <subcellularLocation>
        <location evidence="1">Membrane</location>
        <topology evidence="1">Single-pass type I membrane protein</topology>
    </subcellularLocation>
</comment>
<protein>
    <recommendedName>
        <fullName evidence="7">Ig-like domain-containing protein</fullName>
    </recommendedName>
</protein>
<evidence type="ECO:0000256" key="5">
    <source>
        <dbReference type="ARBA" id="ARBA00023319"/>
    </source>
</evidence>
<accession>A0ABD0J4H1</accession>
<feature type="transmembrane region" description="Helical" evidence="6">
    <location>
        <begin position="251"/>
        <end position="271"/>
    </location>
</feature>
<dbReference type="Proteomes" id="UP001519460">
    <property type="component" value="Unassembled WGS sequence"/>
</dbReference>
<dbReference type="InterPro" id="IPR036179">
    <property type="entry name" value="Ig-like_dom_sf"/>
</dbReference>
<reference evidence="8 9" key="1">
    <citation type="journal article" date="2023" name="Sci. Data">
        <title>Genome assembly of the Korean intertidal mud-creeper Batillaria attramentaria.</title>
        <authorList>
            <person name="Patra A.K."/>
            <person name="Ho P.T."/>
            <person name="Jun S."/>
            <person name="Lee S.J."/>
            <person name="Kim Y."/>
            <person name="Won Y.J."/>
        </authorList>
    </citation>
    <scope>NUCLEOTIDE SEQUENCE [LARGE SCALE GENOMIC DNA]</scope>
    <source>
        <strain evidence="8">Wonlab-2016</strain>
    </source>
</reference>
<evidence type="ECO:0000256" key="4">
    <source>
        <dbReference type="ARBA" id="ARBA00023180"/>
    </source>
</evidence>
<dbReference type="InterPro" id="IPR007110">
    <property type="entry name" value="Ig-like_dom"/>
</dbReference>
<gene>
    <name evidence="8" type="ORF">BaRGS_00038896</name>
</gene>
<dbReference type="GO" id="GO:0016020">
    <property type="term" value="C:membrane"/>
    <property type="evidence" value="ECO:0007669"/>
    <property type="project" value="UniProtKB-SubCell"/>
</dbReference>
<dbReference type="SUPFAM" id="SSF48726">
    <property type="entry name" value="Immunoglobulin"/>
    <property type="match status" value="2"/>
</dbReference>
<evidence type="ECO:0000259" key="7">
    <source>
        <dbReference type="PROSITE" id="PS50835"/>
    </source>
</evidence>
<evidence type="ECO:0000313" key="9">
    <source>
        <dbReference type="Proteomes" id="UP001519460"/>
    </source>
</evidence>
<dbReference type="EMBL" id="JACVVK020000651">
    <property type="protein sequence ID" value="KAK7460338.1"/>
    <property type="molecule type" value="Genomic_DNA"/>
</dbReference>
<keyword evidence="2 6" id="KW-0472">Membrane</keyword>
<feature type="domain" description="Ig-like" evidence="7">
    <location>
        <begin position="2"/>
        <end position="91"/>
    </location>
</feature>
<keyword evidence="4" id="KW-0325">Glycoprotein</keyword>
<dbReference type="InterPro" id="IPR051275">
    <property type="entry name" value="Cell_adhesion_signaling"/>
</dbReference>
<name>A0ABD0J4H1_9CAEN</name>
<dbReference type="PROSITE" id="PS50835">
    <property type="entry name" value="IG_LIKE"/>
    <property type="match status" value="2"/>
</dbReference>
<feature type="non-terminal residue" evidence="8">
    <location>
        <position position="1"/>
    </location>
</feature>
<dbReference type="AlphaFoldDB" id="A0ABD0J4H1"/>
<feature type="domain" description="Ig-like" evidence="7">
    <location>
        <begin position="98"/>
        <end position="192"/>
    </location>
</feature>
<evidence type="ECO:0000256" key="6">
    <source>
        <dbReference type="SAM" id="Phobius"/>
    </source>
</evidence>
<keyword evidence="5" id="KW-0393">Immunoglobulin domain</keyword>
<keyword evidence="3" id="KW-1015">Disulfide bond</keyword>
<evidence type="ECO:0000256" key="2">
    <source>
        <dbReference type="ARBA" id="ARBA00023136"/>
    </source>
</evidence>
<dbReference type="PANTHER" id="PTHR11640:SF164">
    <property type="entry name" value="MAM DOMAIN-CONTAINING GLYCOSYLPHOSPHATIDYLINOSITOL ANCHOR PROTEIN 1"/>
    <property type="match status" value="1"/>
</dbReference>
<keyword evidence="6" id="KW-0812">Transmembrane</keyword>